<dbReference type="Gene3D" id="2.40.50.1070">
    <property type="match status" value="1"/>
</dbReference>
<accession>A0A1F6NUL1</accession>
<feature type="binding site" evidence="4">
    <location>
        <position position="348"/>
    </location>
    <ligand>
        <name>S-adenosyl-L-methionine</name>
        <dbReference type="ChEBI" id="CHEBI:59789"/>
    </ligand>
</feature>
<dbReference type="InterPro" id="IPR029063">
    <property type="entry name" value="SAM-dependent_MTases_sf"/>
</dbReference>
<dbReference type="PROSITE" id="PS51687">
    <property type="entry name" value="SAM_MT_RNA_M5U"/>
    <property type="match status" value="1"/>
</dbReference>
<feature type="binding site" evidence="4">
    <location>
        <position position="304"/>
    </location>
    <ligand>
        <name>S-adenosyl-L-methionine</name>
        <dbReference type="ChEBI" id="CHEBI:59789"/>
    </ligand>
</feature>
<dbReference type="PANTHER" id="PTHR11061">
    <property type="entry name" value="RNA M5U METHYLTRANSFERASE"/>
    <property type="match status" value="1"/>
</dbReference>
<name>A0A1F6NUL1_9BACT</name>
<evidence type="ECO:0000256" key="3">
    <source>
        <dbReference type="ARBA" id="ARBA00022691"/>
    </source>
</evidence>
<comment type="caution">
    <text evidence="7">The sequence shown here is derived from an EMBL/GenBank/DDBJ whole genome shotgun (WGS) entry which is preliminary data.</text>
</comment>
<dbReference type="InterPro" id="IPR012340">
    <property type="entry name" value="NA-bd_OB-fold"/>
</dbReference>
<protein>
    <recommendedName>
        <fullName evidence="6">TRAM domain-containing protein</fullName>
    </recommendedName>
</protein>
<dbReference type="Pfam" id="PF05958">
    <property type="entry name" value="tRNA_U5-meth_tr"/>
    <property type="match status" value="1"/>
</dbReference>
<dbReference type="GO" id="GO:0006396">
    <property type="term" value="P:RNA processing"/>
    <property type="evidence" value="ECO:0007669"/>
    <property type="project" value="InterPro"/>
</dbReference>
<dbReference type="CDD" id="cd02440">
    <property type="entry name" value="AdoMet_MTases"/>
    <property type="match status" value="1"/>
</dbReference>
<evidence type="ECO:0000256" key="5">
    <source>
        <dbReference type="PROSITE-ProRule" id="PRU10015"/>
    </source>
</evidence>
<dbReference type="AlphaFoldDB" id="A0A1F6NUL1"/>
<dbReference type="PROSITE" id="PS50926">
    <property type="entry name" value="TRAM"/>
    <property type="match status" value="1"/>
</dbReference>
<dbReference type="Gene3D" id="2.40.50.140">
    <property type="entry name" value="Nucleic acid-binding proteins"/>
    <property type="match status" value="1"/>
</dbReference>
<dbReference type="GO" id="GO:0008173">
    <property type="term" value="F:RNA methyltransferase activity"/>
    <property type="evidence" value="ECO:0007669"/>
    <property type="project" value="InterPro"/>
</dbReference>
<evidence type="ECO:0000313" key="8">
    <source>
        <dbReference type="Proteomes" id="UP000177151"/>
    </source>
</evidence>
<gene>
    <name evidence="7" type="ORF">A2206_01795</name>
</gene>
<evidence type="ECO:0000256" key="1">
    <source>
        <dbReference type="ARBA" id="ARBA00022603"/>
    </source>
</evidence>
<feature type="binding site" evidence="4">
    <location>
        <position position="256"/>
    </location>
    <ligand>
        <name>S-adenosyl-L-methionine</name>
        <dbReference type="ChEBI" id="CHEBI:59789"/>
    </ligand>
</feature>
<comment type="similarity">
    <text evidence="4">Belongs to the class I-like SAM-binding methyltransferase superfamily. RNA M5U methyltransferase family.</text>
</comment>
<dbReference type="SUPFAM" id="SSF53335">
    <property type="entry name" value="S-adenosyl-L-methionine-dependent methyltransferases"/>
    <property type="match status" value="1"/>
</dbReference>
<evidence type="ECO:0000256" key="2">
    <source>
        <dbReference type="ARBA" id="ARBA00022679"/>
    </source>
</evidence>
<feature type="active site" description="Nucleophile" evidence="4">
    <location>
        <position position="375"/>
    </location>
</feature>
<feature type="binding site" evidence="4">
    <location>
        <position position="283"/>
    </location>
    <ligand>
        <name>S-adenosyl-L-methionine</name>
        <dbReference type="ChEBI" id="CHEBI:59789"/>
    </ligand>
</feature>
<evidence type="ECO:0000256" key="4">
    <source>
        <dbReference type="PROSITE-ProRule" id="PRU01024"/>
    </source>
</evidence>
<organism evidence="7 8">
    <name type="scientific">Candidatus Magasanikbacteria bacterium RIFOXYA1_FULL_40_8</name>
    <dbReference type="NCBI Taxonomy" id="1798694"/>
    <lineage>
        <taxon>Bacteria</taxon>
        <taxon>Candidatus Magasanikiibacteriota</taxon>
    </lineage>
</organism>
<dbReference type="Pfam" id="PF01938">
    <property type="entry name" value="TRAM"/>
    <property type="match status" value="1"/>
</dbReference>
<dbReference type="InterPro" id="IPR030390">
    <property type="entry name" value="MeTrfase_TrmA_AS"/>
</dbReference>
<dbReference type="SUPFAM" id="SSF50249">
    <property type="entry name" value="Nucleic acid-binding proteins"/>
    <property type="match status" value="1"/>
</dbReference>
<keyword evidence="3 4" id="KW-0949">S-adenosyl-L-methionine</keyword>
<evidence type="ECO:0000313" key="7">
    <source>
        <dbReference type="EMBL" id="OGH87413.1"/>
    </source>
</evidence>
<sequence length="417" mass="47179">MPPIHIEKLIFGGQGLARVDGKAVFVWNALPGEDVEVDYTINKKNFAEAVAVKIINPSPDRIAPQEQSFLSTSPWQILSWPAENEWKKQIALETYRRNGGLEIKENELKIESDDAQFGYRNKMEFYFDRLPDGQITLAFLNRGETTKIPADGSVLARPIINKYANYLIDFINENKLALSVLNKLIIKCNRQDQVIAGLFLNQKLSKKLSPALNDELIGFSVFNANNNELTYSLGQNYLEDKIMDTAIQHGIQTFFQINLPVFERALKDIAGFVEKNTPLVDYYSGTGAITLPLAKKLQSVLLVESNPEAAEYTKTNILLNKLTNCEAICSPSEKMLEAIDENKTIIVDPPRAGLDKKIIDRIISQKPPRVIYLSCDLSTQARDIKYLSELYKVSFLKLYNFFPRTPHIEGLCVLDIR</sequence>
<dbReference type="InterPro" id="IPR002792">
    <property type="entry name" value="TRAM_dom"/>
</dbReference>
<dbReference type="GO" id="GO:0032259">
    <property type="term" value="P:methylation"/>
    <property type="evidence" value="ECO:0007669"/>
    <property type="project" value="UniProtKB-KW"/>
</dbReference>
<dbReference type="Proteomes" id="UP000177151">
    <property type="component" value="Unassembled WGS sequence"/>
</dbReference>
<evidence type="ECO:0000259" key="6">
    <source>
        <dbReference type="PROSITE" id="PS50926"/>
    </source>
</evidence>
<feature type="domain" description="TRAM" evidence="6">
    <location>
        <begin position="1"/>
        <end position="53"/>
    </location>
</feature>
<reference evidence="7 8" key="1">
    <citation type="journal article" date="2016" name="Nat. Commun.">
        <title>Thousands of microbial genomes shed light on interconnected biogeochemical processes in an aquifer system.</title>
        <authorList>
            <person name="Anantharaman K."/>
            <person name="Brown C.T."/>
            <person name="Hug L.A."/>
            <person name="Sharon I."/>
            <person name="Castelle C.J."/>
            <person name="Probst A.J."/>
            <person name="Thomas B.C."/>
            <person name="Singh A."/>
            <person name="Wilkins M.J."/>
            <person name="Karaoz U."/>
            <person name="Brodie E.L."/>
            <person name="Williams K.H."/>
            <person name="Hubbard S.S."/>
            <person name="Banfield J.F."/>
        </authorList>
    </citation>
    <scope>NUCLEOTIDE SEQUENCE [LARGE SCALE GENOMIC DNA]</scope>
</reference>
<keyword evidence="2 4" id="KW-0808">Transferase</keyword>
<dbReference type="EMBL" id="MFQP01000019">
    <property type="protein sequence ID" value="OGH87413.1"/>
    <property type="molecule type" value="Genomic_DNA"/>
</dbReference>
<dbReference type="PROSITE" id="PS01230">
    <property type="entry name" value="TRMA_1"/>
    <property type="match status" value="1"/>
</dbReference>
<dbReference type="InterPro" id="IPR010280">
    <property type="entry name" value="U5_MeTrfase_fam"/>
</dbReference>
<dbReference type="Gene3D" id="3.40.50.150">
    <property type="entry name" value="Vaccinia Virus protein VP39"/>
    <property type="match status" value="1"/>
</dbReference>
<dbReference type="PANTHER" id="PTHR11061:SF30">
    <property type="entry name" value="TRNA (URACIL(54)-C(5))-METHYLTRANSFERASE"/>
    <property type="match status" value="1"/>
</dbReference>
<keyword evidence="1 4" id="KW-0489">Methyltransferase</keyword>
<proteinExistence type="inferred from homology"/>
<feature type="active site" evidence="5">
    <location>
        <position position="375"/>
    </location>
</feature>